<feature type="transmembrane region" description="Helical" evidence="2">
    <location>
        <begin position="33"/>
        <end position="51"/>
    </location>
</feature>
<evidence type="ECO:0000256" key="2">
    <source>
        <dbReference type="SAM" id="Phobius"/>
    </source>
</evidence>
<dbReference type="RefSeq" id="WP_307489008.1">
    <property type="nucleotide sequence ID" value="NZ_JAUSVB010000001.1"/>
</dbReference>
<feature type="transmembrane region" description="Helical" evidence="2">
    <location>
        <begin position="7"/>
        <end position="27"/>
    </location>
</feature>
<dbReference type="EMBL" id="JAUSVB010000001">
    <property type="protein sequence ID" value="MDQ0371877.1"/>
    <property type="molecule type" value="Genomic_DNA"/>
</dbReference>
<feature type="transmembrane region" description="Helical" evidence="2">
    <location>
        <begin position="58"/>
        <end position="76"/>
    </location>
</feature>
<keyword evidence="2" id="KW-0472">Membrane</keyword>
<reference evidence="3 4" key="1">
    <citation type="submission" date="2023-07" db="EMBL/GenBank/DDBJ databases">
        <title>Sorghum-associated microbial communities from plants grown in Nebraska, USA.</title>
        <authorList>
            <person name="Schachtman D."/>
        </authorList>
    </citation>
    <scope>NUCLEOTIDE SEQUENCE [LARGE SCALE GENOMIC DNA]</scope>
    <source>
        <strain evidence="3 4">BE332</strain>
    </source>
</reference>
<proteinExistence type="predicted"/>
<sequence length="140" mass="14221">MQRLSAGVIGSAVAALLLGVLVGTLGTVLHRSIQPWGVAICLTLVFVAAVTVRAWSGFVALAGYATGLVVTVLVLTESGPGGDTLVPDGQAIGWVWLVGSVAATVAVALLPRGLFDDRPRAPRTPTEPVTVEGGLEDPPS</sequence>
<keyword evidence="2" id="KW-1133">Transmembrane helix</keyword>
<keyword evidence="2" id="KW-0812">Transmembrane</keyword>
<keyword evidence="4" id="KW-1185">Reference proteome</keyword>
<comment type="caution">
    <text evidence="3">The sequence shown here is derived from an EMBL/GenBank/DDBJ whole genome shotgun (WGS) entry which is preliminary data.</text>
</comment>
<name>A0ABU0E9E2_9CELL</name>
<protein>
    <submittedName>
        <fullName evidence="3">Membrane protein YccC</fullName>
    </submittedName>
</protein>
<gene>
    <name evidence="3" type="ORF">J2X26_000174</name>
</gene>
<dbReference type="Proteomes" id="UP001239626">
    <property type="component" value="Unassembled WGS sequence"/>
</dbReference>
<evidence type="ECO:0000256" key="1">
    <source>
        <dbReference type="SAM" id="MobiDB-lite"/>
    </source>
</evidence>
<organism evidence="3 4">
    <name type="scientific">Cellulomonas humilata</name>
    <dbReference type="NCBI Taxonomy" id="144055"/>
    <lineage>
        <taxon>Bacteria</taxon>
        <taxon>Bacillati</taxon>
        <taxon>Actinomycetota</taxon>
        <taxon>Actinomycetes</taxon>
        <taxon>Micrococcales</taxon>
        <taxon>Cellulomonadaceae</taxon>
        <taxon>Cellulomonas</taxon>
    </lineage>
</organism>
<evidence type="ECO:0000313" key="3">
    <source>
        <dbReference type="EMBL" id="MDQ0371877.1"/>
    </source>
</evidence>
<evidence type="ECO:0000313" key="4">
    <source>
        <dbReference type="Proteomes" id="UP001239626"/>
    </source>
</evidence>
<feature type="transmembrane region" description="Helical" evidence="2">
    <location>
        <begin position="91"/>
        <end position="110"/>
    </location>
</feature>
<feature type="region of interest" description="Disordered" evidence="1">
    <location>
        <begin position="119"/>
        <end position="140"/>
    </location>
</feature>
<accession>A0ABU0E9E2</accession>